<evidence type="ECO:0000256" key="1">
    <source>
        <dbReference type="ARBA" id="ARBA00003238"/>
    </source>
</evidence>
<dbReference type="Pfam" id="PF02645">
    <property type="entry name" value="DegV"/>
    <property type="match status" value="1"/>
</dbReference>
<dbReference type="PROSITE" id="PS51482">
    <property type="entry name" value="DEGV"/>
    <property type="match status" value="1"/>
</dbReference>
<dbReference type="Gene3D" id="3.40.50.10170">
    <property type="match status" value="1"/>
</dbReference>
<dbReference type="AlphaFoldDB" id="A0A9D1MK39"/>
<evidence type="ECO:0000256" key="2">
    <source>
        <dbReference type="ARBA" id="ARBA00023121"/>
    </source>
</evidence>
<dbReference type="InterPro" id="IPR003797">
    <property type="entry name" value="DegV"/>
</dbReference>
<reference evidence="3" key="1">
    <citation type="submission" date="2020-10" db="EMBL/GenBank/DDBJ databases">
        <authorList>
            <person name="Gilroy R."/>
        </authorList>
    </citation>
    <scope>NUCLEOTIDE SEQUENCE</scope>
    <source>
        <strain evidence="3">CHK195-12923</strain>
    </source>
</reference>
<dbReference type="PANTHER" id="PTHR33434:SF3">
    <property type="entry name" value="DEGV DOMAIN-CONTAINING PROTEIN YITS"/>
    <property type="match status" value="1"/>
</dbReference>
<keyword evidence="2" id="KW-0446">Lipid-binding</keyword>
<dbReference type="GO" id="GO:0008289">
    <property type="term" value="F:lipid binding"/>
    <property type="evidence" value="ECO:0007669"/>
    <property type="project" value="UniProtKB-KW"/>
</dbReference>
<dbReference type="SUPFAM" id="SSF82549">
    <property type="entry name" value="DAK1/DegV-like"/>
    <property type="match status" value="1"/>
</dbReference>
<organism evidence="3 4">
    <name type="scientific">Candidatus Coproplasma excrementigallinarum</name>
    <dbReference type="NCBI Taxonomy" id="2840747"/>
    <lineage>
        <taxon>Bacteria</taxon>
        <taxon>Bacillati</taxon>
        <taxon>Bacillota</taxon>
        <taxon>Clostridia</taxon>
        <taxon>Eubacteriales</taxon>
        <taxon>Candidatus Coproplasma</taxon>
    </lineage>
</organism>
<reference evidence="3" key="2">
    <citation type="journal article" date="2021" name="PeerJ">
        <title>Extensive microbial diversity within the chicken gut microbiome revealed by metagenomics and culture.</title>
        <authorList>
            <person name="Gilroy R."/>
            <person name="Ravi A."/>
            <person name="Getino M."/>
            <person name="Pursley I."/>
            <person name="Horton D.L."/>
            <person name="Alikhan N.F."/>
            <person name="Baker D."/>
            <person name="Gharbi K."/>
            <person name="Hall N."/>
            <person name="Watson M."/>
            <person name="Adriaenssens E.M."/>
            <person name="Foster-Nyarko E."/>
            <person name="Jarju S."/>
            <person name="Secka A."/>
            <person name="Antonio M."/>
            <person name="Oren A."/>
            <person name="Chaudhuri R.R."/>
            <person name="La Ragione R."/>
            <person name="Hildebrand F."/>
            <person name="Pallen M.J."/>
        </authorList>
    </citation>
    <scope>NUCLEOTIDE SEQUENCE</scope>
    <source>
        <strain evidence="3">CHK195-12923</strain>
    </source>
</reference>
<comment type="function">
    <text evidence="1">May bind long-chain fatty acids, such as palmitate, and may play a role in lipid transport or fatty acid metabolism.</text>
</comment>
<evidence type="ECO:0000313" key="4">
    <source>
        <dbReference type="Proteomes" id="UP000824110"/>
    </source>
</evidence>
<dbReference type="InterPro" id="IPR043168">
    <property type="entry name" value="DegV_C"/>
</dbReference>
<sequence>MDKKFTLSTDSTCDLYADFVRENDIKFVSLTYTMEDKSGNISDGLDNFTEYSQYVDFYNKLREGSLSRTSMLNLQSHLAHFYALAEGGAKDVVHFTISSGLSPTVTVAEQAAAEVKKKYPDFNVYAIDSLSATIGQGALVRAALRMRDEGRTAAETAEYVKDMRLHIQYMVAANDLFYLKRGGRVSSVAAMAGTMLGIKPVLSFSNDGKLIVVDKVRGMKRAFSYALEKMEKYPPSADHGFFWIVHTDAREDAERLADMVQEKYGVRPDISIMGPVIGSHVGPGAVAIIWKSDKLRNDG</sequence>
<dbReference type="NCBIfam" id="TIGR00762">
    <property type="entry name" value="DegV"/>
    <property type="match status" value="1"/>
</dbReference>
<gene>
    <name evidence="3" type="ORF">IAB69_02425</name>
</gene>
<dbReference type="PANTHER" id="PTHR33434">
    <property type="entry name" value="DEGV DOMAIN-CONTAINING PROTEIN DR_1986-RELATED"/>
    <property type="match status" value="1"/>
</dbReference>
<proteinExistence type="predicted"/>
<evidence type="ECO:0000313" key="3">
    <source>
        <dbReference type="EMBL" id="HIU61484.1"/>
    </source>
</evidence>
<protein>
    <submittedName>
        <fullName evidence="3">DegV family protein</fullName>
    </submittedName>
</protein>
<dbReference type="InterPro" id="IPR050270">
    <property type="entry name" value="DegV_domain_contain"/>
</dbReference>
<dbReference type="Gene3D" id="3.30.1180.10">
    <property type="match status" value="1"/>
</dbReference>
<accession>A0A9D1MK39</accession>
<comment type="caution">
    <text evidence="3">The sequence shown here is derived from an EMBL/GenBank/DDBJ whole genome shotgun (WGS) entry which is preliminary data.</text>
</comment>
<dbReference type="EMBL" id="DVNE01000023">
    <property type="protein sequence ID" value="HIU61484.1"/>
    <property type="molecule type" value="Genomic_DNA"/>
</dbReference>
<dbReference type="Proteomes" id="UP000824110">
    <property type="component" value="Unassembled WGS sequence"/>
</dbReference>
<name>A0A9D1MK39_9FIRM</name>